<dbReference type="Pfam" id="PF03055">
    <property type="entry name" value="RPE65"/>
    <property type="match status" value="1"/>
</dbReference>
<dbReference type="OrthoDB" id="407010at2759"/>
<evidence type="ECO:0000256" key="6">
    <source>
        <dbReference type="SAM" id="MobiDB-lite"/>
    </source>
</evidence>
<evidence type="ECO:0000313" key="7">
    <source>
        <dbReference type="EMBL" id="KAJ2781935.1"/>
    </source>
</evidence>
<evidence type="ECO:0000256" key="5">
    <source>
        <dbReference type="PIRSR" id="PIRSR604294-1"/>
    </source>
</evidence>
<feature type="binding site" evidence="5">
    <location>
        <position position="350"/>
    </location>
    <ligand>
        <name>Fe cation</name>
        <dbReference type="ChEBI" id="CHEBI:24875"/>
        <note>catalytic</note>
    </ligand>
</feature>
<dbReference type="PANTHER" id="PTHR10543:SF24">
    <property type="entry name" value="CAROTENOID ISOMEROOXYGENASE"/>
    <property type="match status" value="1"/>
</dbReference>
<evidence type="ECO:0000313" key="8">
    <source>
        <dbReference type="Proteomes" id="UP001140217"/>
    </source>
</evidence>
<name>A0A9W8LJU6_9FUNG</name>
<dbReference type="GO" id="GO:0046872">
    <property type="term" value="F:metal ion binding"/>
    <property type="evidence" value="ECO:0007669"/>
    <property type="project" value="UniProtKB-KW"/>
</dbReference>
<evidence type="ECO:0000256" key="4">
    <source>
        <dbReference type="ARBA" id="ARBA00023004"/>
    </source>
</evidence>
<comment type="cofactor">
    <cofactor evidence="5">
        <name>Fe(2+)</name>
        <dbReference type="ChEBI" id="CHEBI:29033"/>
    </cofactor>
    <text evidence="5">Binds 1 Fe(2+) ion per subunit.</text>
</comment>
<dbReference type="PANTHER" id="PTHR10543">
    <property type="entry name" value="BETA-CAROTENE DIOXYGENASE"/>
    <property type="match status" value="1"/>
</dbReference>
<reference evidence="7" key="1">
    <citation type="submission" date="2022-07" db="EMBL/GenBank/DDBJ databases">
        <title>Phylogenomic reconstructions and comparative analyses of Kickxellomycotina fungi.</title>
        <authorList>
            <person name="Reynolds N.K."/>
            <person name="Stajich J.E."/>
            <person name="Barry K."/>
            <person name="Grigoriev I.V."/>
            <person name="Crous P."/>
            <person name="Smith M.E."/>
        </authorList>
    </citation>
    <scope>NUCLEOTIDE SEQUENCE</scope>
    <source>
        <strain evidence="7">NBRC 105414</strain>
    </source>
</reference>
<comment type="caution">
    <text evidence="7">The sequence shown here is derived from an EMBL/GenBank/DDBJ whole genome shotgun (WGS) entry which is preliminary data.</text>
</comment>
<dbReference type="InterPro" id="IPR004294">
    <property type="entry name" value="Carotenoid_Oase"/>
</dbReference>
<feature type="region of interest" description="Disordered" evidence="6">
    <location>
        <begin position="33"/>
        <end position="86"/>
    </location>
</feature>
<dbReference type="GO" id="GO:0016121">
    <property type="term" value="P:carotene catabolic process"/>
    <property type="evidence" value="ECO:0007669"/>
    <property type="project" value="TreeGrafter"/>
</dbReference>
<feature type="binding site" evidence="5">
    <location>
        <position position="468"/>
    </location>
    <ligand>
        <name>Fe cation</name>
        <dbReference type="ChEBI" id="CHEBI:24875"/>
        <note>catalytic</note>
    </ligand>
</feature>
<feature type="binding site" evidence="5">
    <location>
        <position position="681"/>
    </location>
    <ligand>
        <name>Fe cation</name>
        <dbReference type="ChEBI" id="CHEBI:24875"/>
        <note>catalytic</note>
    </ligand>
</feature>
<dbReference type="AlphaFoldDB" id="A0A9W8LJU6"/>
<dbReference type="EMBL" id="JANBUL010000088">
    <property type="protein sequence ID" value="KAJ2781935.1"/>
    <property type="molecule type" value="Genomic_DNA"/>
</dbReference>
<keyword evidence="8" id="KW-1185">Reference proteome</keyword>
<keyword evidence="2 5" id="KW-0479">Metal-binding</keyword>
<evidence type="ECO:0000256" key="2">
    <source>
        <dbReference type="ARBA" id="ARBA00022723"/>
    </source>
</evidence>
<sequence>MGALEAVSIADGAEAKLVAPEALGADVWRAERTAASPGSGSFMRMSVKSPTTSHPLQGDGDVPASSLPLGRAASPHSVGRAASPLSVGRAASPLSVGRAASPLSVGSSRRILAEIADPVDEHEERQRQLFRAAEQRRLHREDIARSSLSSEDIAVLRSGLSNAHECAAPSELPVLNGAFPEGLRGDLYLLGPGRFDVRYNVQRELEQATRVFTYGHILDVPPLLTKISFDPQRRAIVHRARLIARQAAGRVQTEHGITTKVPGALYMSDTNQTVLGRILPRGTHHPSAEGECCGQAVHLGVPVQGSTETVVCTNHVCALQRIDPGDLHPRATVELRDISRAFKGALSCPHMQHDPGTGEHFAVLQDVGFRSTTYTVVSLSAAQPDGHVVARFTEQAAVLHSFAITRDYVIVPVYPYSAPIGGMAYRWGDSLLEALSFDRSRPALFYVISREYRRVQCVYKCPAFFALHQVGAAQDPAADAVSLDMVAYSDDAVLRRLQVDALRRPGAPRIPAGELRRFQLAGITAESARYAGPGAGVARLPLARSLALRIEPVELVQISPAAAMRPYAFAYGLAHIEALQAQSPGQPAGGAMYNCIVKLDVGDPAAPPLTWSRTHCYPSEPVFVPRPDDGHGSRREDDGFVLSVFFDSMRITSCLLVLDARTFKEVMIAQLPAAVPISFGHSKFWP</sequence>
<dbReference type="Proteomes" id="UP001140217">
    <property type="component" value="Unassembled WGS sequence"/>
</dbReference>
<evidence type="ECO:0000256" key="1">
    <source>
        <dbReference type="ARBA" id="ARBA00006787"/>
    </source>
</evidence>
<protein>
    <submittedName>
        <fullName evidence="7">Uncharacterized protein</fullName>
    </submittedName>
</protein>
<dbReference type="GO" id="GO:0010436">
    <property type="term" value="F:carotenoid dioxygenase activity"/>
    <property type="evidence" value="ECO:0007669"/>
    <property type="project" value="TreeGrafter"/>
</dbReference>
<gene>
    <name evidence="7" type="ORF">H4R18_002576</name>
</gene>
<evidence type="ECO:0000256" key="3">
    <source>
        <dbReference type="ARBA" id="ARBA00023002"/>
    </source>
</evidence>
<organism evidence="7 8">
    <name type="scientific">Coemansia javaensis</name>
    <dbReference type="NCBI Taxonomy" id="2761396"/>
    <lineage>
        <taxon>Eukaryota</taxon>
        <taxon>Fungi</taxon>
        <taxon>Fungi incertae sedis</taxon>
        <taxon>Zoopagomycota</taxon>
        <taxon>Kickxellomycotina</taxon>
        <taxon>Kickxellomycetes</taxon>
        <taxon>Kickxellales</taxon>
        <taxon>Kickxellaceae</taxon>
        <taxon>Coemansia</taxon>
    </lineage>
</organism>
<keyword evidence="4 5" id="KW-0408">Iron</keyword>
<comment type="similarity">
    <text evidence="1">Belongs to the carotenoid oxygenase family.</text>
</comment>
<accession>A0A9W8LJU6</accession>
<keyword evidence="3" id="KW-0560">Oxidoreductase</keyword>
<feature type="binding site" evidence="5">
    <location>
        <position position="400"/>
    </location>
    <ligand>
        <name>Fe cation</name>
        <dbReference type="ChEBI" id="CHEBI:24875"/>
        <note>catalytic</note>
    </ligand>
</feature>
<proteinExistence type="inferred from homology"/>